<sequence>MQPPTEKPATKKYQTLFNNQPLTCPWNSAQPYPNASSRNHTEPSTSCNNKNKATPTIQQSSTQFFYFLRLMQLFPETHPATIHTVLTLCNNNFFQAVDKLLYAKKCKALYNRNQSSYRRSPYERSQTSAGHVHSGVCRKEEVINLKQGQKFKTTSKVFQEDLKKTEYFSGRTQNSTCVVEAHSDTSKCTCQMNSLQVPQTNTLVTDNLSNQVTAYNDPISINTEFKNSADDTIKVRTPELSSDTPTSDSSPSKDNKWENLSELSPESQTIIKSDIIILK</sequence>
<accession>A0ABM5KKH0</accession>
<organism evidence="2 3">
    <name type="scientific">Diabrotica virgifera virgifera</name>
    <name type="common">western corn rootworm</name>
    <dbReference type="NCBI Taxonomy" id="50390"/>
    <lineage>
        <taxon>Eukaryota</taxon>
        <taxon>Metazoa</taxon>
        <taxon>Ecdysozoa</taxon>
        <taxon>Arthropoda</taxon>
        <taxon>Hexapoda</taxon>
        <taxon>Insecta</taxon>
        <taxon>Pterygota</taxon>
        <taxon>Neoptera</taxon>
        <taxon>Endopterygota</taxon>
        <taxon>Coleoptera</taxon>
        <taxon>Polyphaga</taxon>
        <taxon>Cucujiformia</taxon>
        <taxon>Chrysomeloidea</taxon>
        <taxon>Chrysomelidae</taxon>
        <taxon>Galerucinae</taxon>
        <taxon>Diabroticina</taxon>
        <taxon>Diabroticites</taxon>
        <taxon>Diabrotica</taxon>
    </lineage>
</organism>
<feature type="region of interest" description="Disordered" evidence="1">
    <location>
        <begin position="237"/>
        <end position="264"/>
    </location>
</feature>
<proteinExistence type="predicted"/>
<dbReference type="Proteomes" id="UP001652700">
    <property type="component" value="Unplaced"/>
</dbReference>
<evidence type="ECO:0000313" key="2">
    <source>
        <dbReference type="EnsemblMetazoa" id="XP_050510699.1"/>
    </source>
</evidence>
<keyword evidence="3" id="KW-1185">Reference proteome</keyword>
<evidence type="ECO:0000256" key="1">
    <source>
        <dbReference type="SAM" id="MobiDB-lite"/>
    </source>
</evidence>
<evidence type="ECO:0000313" key="3">
    <source>
        <dbReference type="Proteomes" id="UP001652700"/>
    </source>
</evidence>
<feature type="compositionally biased region" description="Low complexity" evidence="1">
    <location>
        <begin position="241"/>
        <end position="250"/>
    </location>
</feature>
<protein>
    <submittedName>
        <fullName evidence="2">Uncharacterized protein</fullName>
    </submittedName>
</protein>
<name>A0ABM5KKH0_DIAVI</name>
<dbReference type="GeneID" id="126887311"/>
<feature type="region of interest" description="Disordered" evidence="1">
    <location>
        <begin position="28"/>
        <end position="55"/>
    </location>
</feature>
<dbReference type="EnsemblMetazoa" id="XM_050654742.1">
    <property type="protein sequence ID" value="XP_050510699.1"/>
    <property type="gene ID" value="LOC126887311"/>
</dbReference>
<reference evidence="2" key="1">
    <citation type="submission" date="2025-05" db="UniProtKB">
        <authorList>
            <consortium name="EnsemblMetazoa"/>
        </authorList>
    </citation>
    <scope>IDENTIFICATION</scope>
</reference>
<dbReference type="CDD" id="cd14279">
    <property type="entry name" value="CUE"/>
    <property type="match status" value="1"/>
</dbReference>
<dbReference type="RefSeq" id="XP_050510699.1">
    <property type="nucleotide sequence ID" value="XM_050654742.1"/>
</dbReference>